<organism evidence="1 2">
    <name type="scientific">Cafeteria roenbergensis virus (strain BV-PW1)</name>
    <name type="common">CroV</name>
    <dbReference type="NCBI Taxonomy" id="693272"/>
    <lineage>
        <taxon>Viruses</taxon>
        <taxon>Varidnaviria</taxon>
        <taxon>Bamfordvirae</taxon>
        <taxon>Nucleocytoviricota</taxon>
        <taxon>Megaviricetes</taxon>
        <taxon>Imitervirales</taxon>
        <taxon>Mimiviridae</taxon>
        <taxon>Aliimimivirinae</taxon>
        <taxon>Rheavirus</taxon>
        <taxon>Rheavirus sinusmexicani</taxon>
    </lineage>
</organism>
<evidence type="ECO:0000313" key="2">
    <source>
        <dbReference type="Proteomes" id="UP000029781"/>
    </source>
</evidence>
<proteinExistence type="predicted"/>
<evidence type="ECO:0000313" key="1">
    <source>
        <dbReference type="EMBL" id="ADO67326.1"/>
    </source>
</evidence>
<dbReference type="EMBL" id="GU244497">
    <property type="protein sequence ID" value="ADO67326.1"/>
    <property type="molecule type" value="Genomic_DNA"/>
</dbReference>
<name>E3T563_CROVB</name>
<dbReference type="Proteomes" id="UP000029781">
    <property type="component" value="Segment"/>
</dbReference>
<protein>
    <submittedName>
        <fullName evidence="1">Uncharacterized protein</fullName>
    </submittedName>
</protein>
<keyword evidence="2" id="KW-1185">Reference proteome</keyword>
<dbReference type="KEGG" id="vg:9887695"/>
<sequence length="74" mass="8694">MDQLKLGGFPPLIKIQIKSKIKIDKTQTELKPQYFSQIPRQNINIREILTNKTTLFEDTQEDKLEEVNYIDSTL</sequence>
<dbReference type="RefSeq" id="YP_003969925.1">
    <property type="nucleotide sequence ID" value="NC_014637.1"/>
</dbReference>
<dbReference type="GeneID" id="9887695"/>
<reference evidence="1 2" key="1">
    <citation type="journal article" date="2010" name="Proc. Natl. Acad. Sci. U.S.A.">
        <title>Giant virus with a remarkable complement of genes infects marine zooplankton.</title>
        <authorList>
            <person name="Fischer M.G."/>
            <person name="Allen M.J."/>
            <person name="Wilson W.H."/>
            <person name="Suttle C.A."/>
        </authorList>
    </citation>
    <scope>NUCLEOTIDE SEQUENCE [LARGE SCALE GENOMIC DNA]</scope>
    <source>
        <strain evidence="1 2">BV-PW1</strain>
    </source>
</reference>
<gene>
    <name evidence="1" type="ORF">crov293</name>
</gene>
<accession>E3T563</accession>
<organismHost>
    <name type="scientific">Cafeteria roenbergensis</name>
    <name type="common">Marine flagellate</name>
    <dbReference type="NCBI Taxonomy" id="33653"/>
</organismHost>